<keyword evidence="4" id="KW-1185">Reference proteome</keyword>
<proteinExistence type="predicted"/>
<feature type="transmembrane region" description="Helical" evidence="2">
    <location>
        <begin position="86"/>
        <end position="111"/>
    </location>
</feature>
<reference evidence="4" key="2">
    <citation type="journal article" date="2017" name="Nat. Plants">
        <title>The Aegilops tauschii genome reveals multiple impacts of transposons.</title>
        <authorList>
            <person name="Zhao G."/>
            <person name="Zou C."/>
            <person name="Li K."/>
            <person name="Wang K."/>
            <person name="Li T."/>
            <person name="Gao L."/>
            <person name="Zhang X."/>
            <person name="Wang H."/>
            <person name="Yang Z."/>
            <person name="Liu X."/>
            <person name="Jiang W."/>
            <person name="Mao L."/>
            <person name="Kong X."/>
            <person name="Jiao Y."/>
            <person name="Jia J."/>
        </authorList>
    </citation>
    <scope>NUCLEOTIDE SEQUENCE [LARGE SCALE GENOMIC DNA]</scope>
    <source>
        <strain evidence="4">cv. AL8/78</strain>
    </source>
</reference>
<keyword evidence="2" id="KW-0812">Transmembrane</keyword>
<reference evidence="4" key="1">
    <citation type="journal article" date="2014" name="Science">
        <title>Ancient hybridizations among the ancestral genomes of bread wheat.</title>
        <authorList>
            <consortium name="International Wheat Genome Sequencing Consortium,"/>
            <person name="Marcussen T."/>
            <person name="Sandve S.R."/>
            <person name="Heier L."/>
            <person name="Spannagl M."/>
            <person name="Pfeifer M."/>
            <person name="Jakobsen K.S."/>
            <person name="Wulff B.B."/>
            <person name="Steuernagel B."/>
            <person name="Mayer K.F."/>
            <person name="Olsen O.A."/>
        </authorList>
    </citation>
    <scope>NUCLEOTIDE SEQUENCE [LARGE SCALE GENOMIC DNA]</scope>
    <source>
        <strain evidence="4">cv. AL8/78</strain>
    </source>
</reference>
<reference evidence="3" key="4">
    <citation type="submission" date="2019-03" db="UniProtKB">
        <authorList>
            <consortium name="EnsemblPlants"/>
        </authorList>
    </citation>
    <scope>IDENTIFICATION</scope>
</reference>
<feature type="compositionally biased region" description="Pro residues" evidence="1">
    <location>
        <begin position="8"/>
        <end position="17"/>
    </location>
</feature>
<evidence type="ECO:0000256" key="1">
    <source>
        <dbReference type="SAM" id="MobiDB-lite"/>
    </source>
</evidence>
<accession>A0A453J1U5</accession>
<evidence type="ECO:0000313" key="4">
    <source>
        <dbReference type="Proteomes" id="UP000015105"/>
    </source>
</evidence>
<name>A0A453J1U5_AEGTS</name>
<dbReference type="Pfam" id="PF16594">
    <property type="entry name" value="ATP-synt_Z"/>
    <property type="match status" value="1"/>
</dbReference>
<keyword evidence="2" id="KW-1133">Transmembrane helix</keyword>
<evidence type="ECO:0000313" key="3">
    <source>
        <dbReference type="EnsemblPlants" id="AET4Gv20759300.1"/>
    </source>
</evidence>
<dbReference type="AlphaFoldDB" id="A0A453J1U5"/>
<evidence type="ECO:0000256" key="2">
    <source>
        <dbReference type="SAM" id="Phobius"/>
    </source>
</evidence>
<feature type="region of interest" description="Disordered" evidence="1">
    <location>
        <begin position="1"/>
        <end position="41"/>
    </location>
</feature>
<dbReference type="Proteomes" id="UP000015105">
    <property type="component" value="Chromosome 4D"/>
</dbReference>
<dbReference type="PANTHER" id="PTHR35165:SF4">
    <property type="entry name" value="OS03G0126900 PROTEIN"/>
    <property type="match status" value="1"/>
</dbReference>
<dbReference type="Gramene" id="AET4Gv20759300.1">
    <property type="protein sequence ID" value="AET4Gv20759300.1"/>
    <property type="gene ID" value="AET4Gv20759300"/>
</dbReference>
<sequence>HHQITPAGPRPPTSPLPRPRRASIFTRRALPPPPSDARARIGGADPAMALQQGSSHGSKAADGAVMAAMETGRGVGRRSTEAGWAWSWACCAVAAGVAAVGLAGAGVLVWWAVVFHPAREQLWMVPVGLVLLGTPLVAWLSLFASGACRRLGTNHHHHHHPPPAER</sequence>
<dbReference type="EnsemblPlants" id="AET4Gv20759300.1">
    <property type="protein sequence ID" value="AET4Gv20759300.1"/>
    <property type="gene ID" value="AET4Gv20759300"/>
</dbReference>
<feature type="transmembrane region" description="Helical" evidence="2">
    <location>
        <begin position="123"/>
        <end position="144"/>
    </location>
</feature>
<dbReference type="PANTHER" id="PTHR35165">
    <property type="entry name" value="OS08G0113900 PROTEIN"/>
    <property type="match status" value="1"/>
</dbReference>
<reference evidence="3" key="3">
    <citation type="journal article" date="2017" name="Nature">
        <title>Genome sequence of the progenitor of the wheat D genome Aegilops tauschii.</title>
        <authorList>
            <person name="Luo M.C."/>
            <person name="Gu Y.Q."/>
            <person name="Puiu D."/>
            <person name="Wang H."/>
            <person name="Twardziok S.O."/>
            <person name="Deal K.R."/>
            <person name="Huo N."/>
            <person name="Zhu T."/>
            <person name="Wang L."/>
            <person name="Wang Y."/>
            <person name="McGuire P.E."/>
            <person name="Liu S."/>
            <person name="Long H."/>
            <person name="Ramasamy R.K."/>
            <person name="Rodriguez J.C."/>
            <person name="Van S.L."/>
            <person name="Yuan L."/>
            <person name="Wang Z."/>
            <person name="Xia Z."/>
            <person name="Xiao L."/>
            <person name="Anderson O.D."/>
            <person name="Ouyang S."/>
            <person name="Liang Y."/>
            <person name="Zimin A.V."/>
            <person name="Pertea G."/>
            <person name="Qi P."/>
            <person name="Bennetzen J.L."/>
            <person name="Dai X."/>
            <person name="Dawson M.W."/>
            <person name="Muller H.G."/>
            <person name="Kugler K."/>
            <person name="Rivarola-Duarte L."/>
            <person name="Spannagl M."/>
            <person name="Mayer K.F.X."/>
            <person name="Lu F.H."/>
            <person name="Bevan M.W."/>
            <person name="Leroy P."/>
            <person name="Li P."/>
            <person name="You F.M."/>
            <person name="Sun Q."/>
            <person name="Liu Z."/>
            <person name="Lyons E."/>
            <person name="Wicker T."/>
            <person name="Salzberg S.L."/>
            <person name="Devos K.M."/>
            <person name="Dvorak J."/>
        </authorList>
    </citation>
    <scope>NUCLEOTIDE SEQUENCE [LARGE SCALE GENOMIC DNA]</scope>
    <source>
        <strain evidence="3">cv. AL8/78</strain>
    </source>
</reference>
<organism evidence="3 4">
    <name type="scientific">Aegilops tauschii subsp. strangulata</name>
    <name type="common">Goatgrass</name>
    <dbReference type="NCBI Taxonomy" id="200361"/>
    <lineage>
        <taxon>Eukaryota</taxon>
        <taxon>Viridiplantae</taxon>
        <taxon>Streptophyta</taxon>
        <taxon>Embryophyta</taxon>
        <taxon>Tracheophyta</taxon>
        <taxon>Spermatophyta</taxon>
        <taxon>Magnoliopsida</taxon>
        <taxon>Liliopsida</taxon>
        <taxon>Poales</taxon>
        <taxon>Poaceae</taxon>
        <taxon>BOP clade</taxon>
        <taxon>Pooideae</taxon>
        <taxon>Triticodae</taxon>
        <taxon>Triticeae</taxon>
        <taxon>Triticinae</taxon>
        <taxon>Aegilops</taxon>
    </lineage>
</organism>
<dbReference type="InterPro" id="IPR032238">
    <property type="entry name" value="ATP-synth_Z"/>
</dbReference>
<protein>
    <submittedName>
        <fullName evidence="3">Uncharacterized protein</fullName>
    </submittedName>
</protein>
<keyword evidence="2" id="KW-0472">Membrane</keyword>
<reference evidence="3" key="5">
    <citation type="journal article" date="2021" name="G3 (Bethesda)">
        <title>Aegilops tauschii genome assembly Aet v5.0 features greater sequence contiguity and improved annotation.</title>
        <authorList>
            <person name="Wang L."/>
            <person name="Zhu T."/>
            <person name="Rodriguez J.C."/>
            <person name="Deal K.R."/>
            <person name="Dubcovsky J."/>
            <person name="McGuire P.E."/>
            <person name="Lux T."/>
            <person name="Spannagl M."/>
            <person name="Mayer K.F.X."/>
            <person name="Baldrich P."/>
            <person name="Meyers B.C."/>
            <person name="Huo N."/>
            <person name="Gu Y.Q."/>
            <person name="Zhou H."/>
            <person name="Devos K.M."/>
            <person name="Bennetzen J.L."/>
            <person name="Unver T."/>
            <person name="Budak H."/>
            <person name="Gulick P.J."/>
            <person name="Galiba G."/>
            <person name="Kalapos B."/>
            <person name="Nelson D.R."/>
            <person name="Li P."/>
            <person name="You F.M."/>
            <person name="Luo M.C."/>
            <person name="Dvorak J."/>
        </authorList>
    </citation>
    <scope>NUCLEOTIDE SEQUENCE [LARGE SCALE GENOMIC DNA]</scope>
    <source>
        <strain evidence="3">cv. AL8/78</strain>
    </source>
</reference>